<evidence type="ECO:0000313" key="1">
    <source>
        <dbReference type="EMBL" id="GAL24291.1"/>
    </source>
</evidence>
<dbReference type="InterPro" id="IPR036291">
    <property type="entry name" value="NAD(P)-bd_dom_sf"/>
</dbReference>
<comment type="caution">
    <text evidence="1">The sequence shown here is derived from an EMBL/GenBank/DDBJ whole genome shotgun (WGS) entry which is preliminary data.</text>
</comment>
<keyword evidence="1" id="KW-0413">Isomerase</keyword>
<proteinExistence type="predicted"/>
<gene>
    <name evidence="1" type="ORF">JCM19239_3994</name>
</gene>
<protein>
    <submittedName>
        <fullName evidence="1">UDP-glucose 4-epimerase</fullName>
        <ecNumber evidence="1">5.1.3.2</ecNumber>
    </submittedName>
</protein>
<name>A0ABQ0J6F7_9VIBR</name>
<dbReference type="EMBL" id="BBMS01000003">
    <property type="protein sequence ID" value="GAL24291.1"/>
    <property type="molecule type" value="Genomic_DNA"/>
</dbReference>
<accession>A0ABQ0J6F7</accession>
<organism evidence="1 2">
    <name type="scientific">Vibrio variabilis</name>
    <dbReference type="NCBI Taxonomy" id="990271"/>
    <lineage>
        <taxon>Bacteria</taxon>
        <taxon>Pseudomonadati</taxon>
        <taxon>Pseudomonadota</taxon>
        <taxon>Gammaproteobacteria</taxon>
        <taxon>Vibrionales</taxon>
        <taxon>Vibrionaceae</taxon>
        <taxon>Vibrio</taxon>
    </lineage>
</organism>
<keyword evidence="2" id="KW-1185">Reference proteome</keyword>
<dbReference type="Gene3D" id="3.40.50.720">
    <property type="entry name" value="NAD(P)-binding Rossmann-like Domain"/>
    <property type="match status" value="1"/>
</dbReference>
<reference evidence="2" key="1">
    <citation type="submission" date="2014-09" db="EMBL/GenBank/DDBJ databases">
        <title>Vibrio variabilis JCM 19239. (C206) whole genome shotgun sequence.</title>
        <authorList>
            <person name="Sawabe T."/>
            <person name="Meirelles P."/>
            <person name="Nakanishi M."/>
            <person name="Sayaka M."/>
            <person name="Hattori M."/>
            <person name="Ohkuma M."/>
        </authorList>
    </citation>
    <scope>NUCLEOTIDE SEQUENCE [LARGE SCALE GENOMIC DNA]</scope>
    <source>
        <strain evidence="2">JCM 19239</strain>
    </source>
</reference>
<dbReference type="GO" id="GO:0003978">
    <property type="term" value="F:UDP-glucose 4-epimerase activity"/>
    <property type="evidence" value="ECO:0007669"/>
    <property type="project" value="UniProtKB-EC"/>
</dbReference>
<evidence type="ECO:0000313" key="2">
    <source>
        <dbReference type="Proteomes" id="UP000029223"/>
    </source>
</evidence>
<reference evidence="2" key="2">
    <citation type="submission" date="2014-09" db="EMBL/GenBank/DDBJ databases">
        <authorList>
            <consortium name="NBRP consortium"/>
            <person name="Sawabe T."/>
            <person name="Meirelles P."/>
            <person name="Nakanishi M."/>
            <person name="Sayaka M."/>
            <person name="Hattori M."/>
            <person name="Ohkuma M."/>
        </authorList>
    </citation>
    <scope>NUCLEOTIDE SEQUENCE [LARGE SCALE GENOMIC DNA]</scope>
    <source>
        <strain evidence="2">JCM 19239</strain>
    </source>
</reference>
<dbReference type="SUPFAM" id="SSF51735">
    <property type="entry name" value="NAD(P)-binding Rossmann-fold domains"/>
    <property type="match status" value="1"/>
</dbReference>
<dbReference type="Proteomes" id="UP000029223">
    <property type="component" value="Unassembled WGS sequence"/>
</dbReference>
<dbReference type="PANTHER" id="PTHR43000">
    <property type="entry name" value="DTDP-D-GLUCOSE 4,6-DEHYDRATASE-RELATED"/>
    <property type="match status" value="1"/>
</dbReference>
<dbReference type="EC" id="5.1.3.2" evidence="1"/>
<sequence>MEVVIIRPSLVYGPNVKANFAMLYKLAGKGWPLPLGCVTSNRRSFLSIYNLISFIEVCIVHPNAANQVFLVSDGQDVSTRTLIEQLANVQGRKAPMLPIPIGLLKIAGRLTGKATMVDRLVESLQVDVDKNKRMLDWTPPYSMEQSLTLMRKSL</sequence>